<evidence type="ECO:0000313" key="3">
    <source>
        <dbReference type="Proteomes" id="UP000789390"/>
    </source>
</evidence>
<keyword evidence="1" id="KW-0472">Membrane</keyword>
<comment type="caution">
    <text evidence="2">The sequence shown here is derived from an EMBL/GenBank/DDBJ whole genome shotgun (WGS) entry which is preliminary data.</text>
</comment>
<feature type="transmembrane region" description="Helical" evidence="1">
    <location>
        <begin position="36"/>
        <end position="56"/>
    </location>
</feature>
<proteinExistence type="predicted"/>
<sequence>MNKSALRLHALCCIGPHLIAAFISLCCDIKSWYDTIPQWVLIILTIFLIISHELYLPRHYPYQEVSRQARSTDWNRLANPEILGYYLFTAHATKGIGTFIKLLPTASVVIGEIMLVGACPLFPVAIFYKSPTFIETTREWSHGIEHSAKKNISVGPELASECFKQVLELPCWIGYSQFVLITSIATCLWFLL</sequence>
<reference evidence="2" key="1">
    <citation type="submission" date="2021-11" db="EMBL/GenBank/DDBJ databases">
        <authorList>
            <person name="Schell T."/>
        </authorList>
    </citation>
    <scope>NUCLEOTIDE SEQUENCE</scope>
    <source>
        <strain evidence="2">M5</strain>
    </source>
</reference>
<feature type="transmembrane region" description="Helical" evidence="1">
    <location>
        <begin position="102"/>
        <end position="128"/>
    </location>
</feature>
<dbReference type="EMBL" id="CAKKLH010000304">
    <property type="protein sequence ID" value="CAH0110666.1"/>
    <property type="molecule type" value="Genomic_DNA"/>
</dbReference>
<keyword evidence="1" id="KW-0812">Transmembrane</keyword>
<dbReference type="OrthoDB" id="6382327at2759"/>
<accession>A0A8J2WP88</accession>
<keyword evidence="1" id="KW-1133">Transmembrane helix</keyword>
<gene>
    <name evidence="2" type="ORF">DGAL_LOCUS14258</name>
</gene>
<evidence type="ECO:0000313" key="2">
    <source>
        <dbReference type="EMBL" id="CAH0110666.1"/>
    </source>
</evidence>
<feature type="transmembrane region" description="Helical" evidence="1">
    <location>
        <begin position="172"/>
        <end position="191"/>
    </location>
</feature>
<organism evidence="2 3">
    <name type="scientific">Daphnia galeata</name>
    <dbReference type="NCBI Taxonomy" id="27404"/>
    <lineage>
        <taxon>Eukaryota</taxon>
        <taxon>Metazoa</taxon>
        <taxon>Ecdysozoa</taxon>
        <taxon>Arthropoda</taxon>
        <taxon>Crustacea</taxon>
        <taxon>Branchiopoda</taxon>
        <taxon>Diplostraca</taxon>
        <taxon>Cladocera</taxon>
        <taxon>Anomopoda</taxon>
        <taxon>Daphniidae</taxon>
        <taxon>Daphnia</taxon>
    </lineage>
</organism>
<keyword evidence="3" id="KW-1185">Reference proteome</keyword>
<name>A0A8J2WP88_9CRUS</name>
<evidence type="ECO:0000256" key="1">
    <source>
        <dbReference type="SAM" id="Phobius"/>
    </source>
</evidence>
<protein>
    <submittedName>
        <fullName evidence="2">Uncharacterized protein</fullName>
    </submittedName>
</protein>
<dbReference type="AlphaFoldDB" id="A0A8J2WP88"/>
<dbReference type="Proteomes" id="UP000789390">
    <property type="component" value="Unassembled WGS sequence"/>
</dbReference>